<comment type="caution">
    <text evidence="1">The sequence shown here is derived from an EMBL/GenBank/DDBJ whole genome shotgun (WGS) entry which is preliminary data.</text>
</comment>
<organism evidence="1 2">
    <name type="scientific">Bifidobacterium longum subsp. longum</name>
    <dbReference type="NCBI Taxonomy" id="1679"/>
    <lineage>
        <taxon>Bacteria</taxon>
        <taxon>Bacillati</taxon>
        <taxon>Actinomycetota</taxon>
        <taxon>Actinomycetes</taxon>
        <taxon>Bifidobacteriales</taxon>
        <taxon>Bifidobacteriaceae</taxon>
        <taxon>Bifidobacterium</taxon>
    </lineage>
</organism>
<dbReference type="EMBL" id="SHPS01000015">
    <property type="protein sequence ID" value="TCD86126.1"/>
    <property type="molecule type" value="Genomic_DNA"/>
</dbReference>
<evidence type="ECO:0000313" key="2">
    <source>
        <dbReference type="Proteomes" id="UP000291881"/>
    </source>
</evidence>
<reference evidence="1 2" key="1">
    <citation type="journal article" date="2018" name="Sci. Rep.">
        <title>Genomic diversity and distribution of Bifidobacterium longum subsp. longum across the human lifespan.</title>
        <authorList>
            <person name="Odamaki T."/>
            <person name="Bottacini F."/>
            <person name="Kato K."/>
            <person name="Mitsuyama E."/>
            <person name="Yoshida K."/>
            <person name="Horigome A."/>
            <person name="Xiao J.Z."/>
            <person name="van Sinderen D."/>
        </authorList>
    </citation>
    <scope>NUCLEOTIDE SEQUENCE [LARGE SCALE GENOMIC DNA]</scope>
    <source>
        <strain evidence="1 2">MCC10009</strain>
    </source>
</reference>
<dbReference type="AlphaFoldDB" id="A0A4R0SV81"/>
<protein>
    <submittedName>
        <fullName evidence="1">Uncharacterized protein</fullName>
    </submittedName>
</protein>
<accession>A0A4R0SV81</accession>
<gene>
    <name evidence="1" type="ORF">MCC10009_0759</name>
</gene>
<name>A0A4R0SV81_BIFLL</name>
<proteinExistence type="predicted"/>
<sequence>MKDIMFGRDDTKKDSNGVTVIPYSKLDERAPVELAA</sequence>
<dbReference type="Proteomes" id="UP000291881">
    <property type="component" value="Unassembled WGS sequence"/>
</dbReference>
<evidence type="ECO:0000313" key="1">
    <source>
        <dbReference type="EMBL" id="TCD86126.1"/>
    </source>
</evidence>